<gene>
    <name evidence="7" type="ORF">AU210_002758</name>
</gene>
<dbReference type="AlphaFoldDB" id="A0A2H3HTS1"/>
<dbReference type="FunFam" id="3.30.70.330:FF:001113">
    <property type="entry name" value="RNP domain protein"/>
    <property type="match status" value="1"/>
</dbReference>
<feature type="domain" description="RRM" evidence="6">
    <location>
        <begin position="54"/>
        <end position="108"/>
    </location>
</feature>
<evidence type="ECO:0000256" key="4">
    <source>
        <dbReference type="PROSITE-ProRule" id="PRU00176"/>
    </source>
</evidence>
<dbReference type="GO" id="GO:0003729">
    <property type="term" value="F:mRNA binding"/>
    <property type="evidence" value="ECO:0007669"/>
    <property type="project" value="TreeGrafter"/>
</dbReference>
<feature type="compositionally biased region" description="Basic and acidic residues" evidence="5">
    <location>
        <begin position="104"/>
        <end position="117"/>
    </location>
</feature>
<dbReference type="SUPFAM" id="SSF54928">
    <property type="entry name" value="RNA-binding domain, RBD"/>
    <property type="match status" value="2"/>
</dbReference>
<sequence>MSDWLETRVFAIAMGAFPSHHMTTNDGQARMKPLPNYQALHWKWVATVLTCCGSEYESVSIPKNPRTDRPVGYAFVDLSTPTEAERAIEELSGKEILERKVSVQLARKPEPAGEKSEGANGEGSGAEGSRRRASGRGRGRGRGRGGRTARAGREGAEKKEGETTEAVAATEDAAPAAAAPATAETKTQARPQRERRERGPPADGIPSKTKVMVANLPYDLTEDKLIELFKAYEPSSAKIALRPIPRFMIKKLQARGEARKGRGFGFVTLASEELQQKAVNEMNGKEIEGREIAVKVAIDSPDKTDEEQHEAHVAKSGH</sequence>
<reference evidence="7 8" key="2">
    <citation type="journal article" date="2017" name="Sci. Rep.">
        <title>A mobile pathogenicity chromosome in Fusarium oxysporum for infection of multiple cucurbit species.</title>
        <authorList>
            <person name="van Dam P."/>
            <person name="Fokkens L."/>
            <person name="Ayukawa Y."/>
            <person name="van der Gragt M."/>
            <person name="Ter Horst A."/>
            <person name="Brankovics B."/>
            <person name="Houterman P.M."/>
            <person name="Arie T."/>
            <person name="Rep M."/>
        </authorList>
    </citation>
    <scope>NUCLEOTIDE SEQUENCE [LARGE SCALE GENOMIC DNA]</scope>
    <source>
        <strain evidence="7 8">Forc016</strain>
    </source>
</reference>
<dbReference type="GO" id="GO:0005730">
    <property type="term" value="C:nucleolus"/>
    <property type="evidence" value="ECO:0007669"/>
    <property type="project" value="TreeGrafter"/>
</dbReference>
<dbReference type="PANTHER" id="PTHR48039:SF1">
    <property type="entry name" value="RNA BINDING MOTIF PROTEIN 14 ISOFORM X1"/>
    <property type="match status" value="1"/>
</dbReference>
<comment type="caution">
    <text evidence="7">The sequence shown here is derived from an EMBL/GenBank/DDBJ whole genome shotgun (WGS) entry which is preliminary data.</text>
</comment>
<dbReference type="PANTHER" id="PTHR48039">
    <property type="entry name" value="RNA-BINDING MOTIF PROTEIN 14B"/>
    <property type="match status" value="1"/>
</dbReference>
<proteinExistence type="predicted"/>
<name>A0A2H3HTS1_FUSOX</name>
<keyword evidence="3" id="KW-0539">Nucleus</keyword>
<dbReference type="PROSITE" id="PS50102">
    <property type="entry name" value="RRM"/>
    <property type="match status" value="2"/>
</dbReference>
<feature type="compositionally biased region" description="Low complexity" evidence="5">
    <location>
        <begin position="164"/>
        <end position="190"/>
    </location>
</feature>
<dbReference type="STRING" id="327505.A0A2H3HTS1"/>
<evidence type="ECO:0000256" key="2">
    <source>
        <dbReference type="ARBA" id="ARBA00022884"/>
    </source>
</evidence>
<evidence type="ECO:0000256" key="3">
    <source>
        <dbReference type="ARBA" id="ARBA00023242"/>
    </source>
</evidence>
<feature type="compositionally biased region" description="Basic and acidic residues" evidence="5">
    <location>
        <begin position="309"/>
        <end position="318"/>
    </location>
</feature>
<reference evidence="7 8" key="1">
    <citation type="journal article" date="2016" name="Environ. Microbiol.">
        <title>Effector profiles distinguish formae speciales of Fusarium oxysporum.</title>
        <authorList>
            <person name="van Dam P."/>
            <person name="Fokkens L."/>
            <person name="Schmidt S.M."/>
            <person name="Linmans J.H."/>
            <person name="Kistler H.C."/>
            <person name="Ma L.J."/>
            <person name="Rep M."/>
        </authorList>
    </citation>
    <scope>NUCLEOTIDE SEQUENCE [LARGE SCALE GENOMIC DNA]</scope>
    <source>
        <strain evidence="7 8">Forc016</strain>
    </source>
</reference>
<feature type="compositionally biased region" description="Basic and acidic residues" evidence="5">
    <location>
        <begin position="191"/>
        <end position="200"/>
    </location>
</feature>
<dbReference type="InterPro" id="IPR035979">
    <property type="entry name" value="RBD_domain_sf"/>
</dbReference>
<protein>
    <recommendedName>
        <fullName evidence="6">RRM domain-containing protein</fullName>
    </recommendedName>
</protein>
<evidence type="ECO:0000256" key="1">
    <source>
        <dbReference type="ARBA" id="ARBA00004123"/>
    </source>
</evidence>
<organism evidence="7 8">
    <name type="scientific">Fusarium oxysporum f. sp. radicis-cucumerinum</name>
    <dbReference type="NCBI Taxonomy" id="327505"/>
    <lineage>
        <taxon>Eukaryota</taxon>
        <taxon>Fungi</taxon>
        <taxon>Dikarya</taxon>
        <taxon>Ascomycota</taxon>
        <taxon>Pezizomycotina</taxon>
        <taxon>Sordariomycetes</taxon>
        <taxon>Hypocreomycetidae</taxon>
        <taxon>Hypocreales</taxon>
        <taxon>Nectriaceae</taxon>
        <taxon>Fusarium</taxon>
        <taxon>Fusarium oxysporum species complex</taxon>
    </lineage>
</organism>
<keyword evidence="2 4" id="KW-0694">RNA-binding</keyword>
<accession>A0A2H3HTS1</accession>
<dbReference type="Proteomes" id="UP000219602">
    <property type="component" value="Chromosome 2"/>
</dbReference>
<dbReference type="InterPro" id="IPR051945">
    <property type="entry name" value="RRM_MRD1_RNA_proc_ribogen"/>
</dbReference>
<evidence type="ECO:0000313" key="7">
    <source>
        <dbReference type="EMBL" id="PCD43668.1"/>
    </source>
</evidence>
<feature type="domain" description="RRM" evidence="6">
    <location>
        <begin position="209"/>
        <end position="299"/>
    </location>
</feature>
<evidence type="ECO:0000259" key="6">
    <source>
        <dbReference type="PROSITE" id="PS50102"/>
    </source>
</evidence>
<evidence type="ECO:0000313" key="8">
    <source>
        <dbReference type="Proteomes" id="UP000219602"/>
    </source>
</evidence>
<evidence type="ECO:0000256" key="5">
    <source>
        <dbReference type="SAM" id="MobiDB-lite"/>
    </source>
</evidence>
<feature type="compositionally biased region" description="Basic and acidic residues" evidence="5">
    <location>
        <begin position="151"/>
        <end position="162"/>
    </location>
</feature>
<comment type="subcellular location">
    <subcellularLocation>
        <location evidence="1">Nucleus</location>
    </subcellularLocation>
</comment>
<feature type="region of interest" description="Disordered" evidence="5">
    <location>
        <begin position="299"/>
        <end position="318"/>
    </location>
</feature>
<dbReference type="Pfam" id="PF00076">
    <property type="entry name" value="RRM_1"/>
    <property type="match status" value="2"/>
</dbReference>
<dbReference type="InterPro" id="IPR000504">
    <property type="entry name" value="RRM_dom"/>
</dbReference>
<dbReference type="Gene3D" id="3.30.70.330">
    <property type="match status" value="2"/>
</dbReference>
<dbReference type="InterPro" id="IPR012677">
    <property type="entry name" value="Nucleotide-bd_a/b_plait_sf"/>
</dbReference>
<feature type="region of interest" description="Disordered" evidence="5">
    <location>
        <begin position="104"/>
        <end position="208"/>
    </location>
</feature>
<feature type="compositionally biased region" description="Basic residues" evidence="5">
    <location>
        <begin position="131"/>
        <end position="147"/>
    </location>
</feature>
<dbReference type="SMART" id="SM00360">
    <property type="entry name" value="RRM"/>
    <property type="match status" value="2"/>
</dbReference>
<dbReference type="EMBL" id="MABQ02000002">
    <property type="protein sequence ID" value="PCD43668.1"/>
    <property type="molecule type" value="Genomic_DNA"/>
</dbReference>